<gene>
    <name evidence="7" type="ORF">UR67_C0007G0037</name>
</gene>
<dbReference type="Gene3D" id="3.40.1710.10">
    <property type="entry name" value="abc type-2 transporter like domain"/>
    <property type="match status" value="1"/>
</dbReference>
<keyword evidence="2 5" id="KW-0812">Transmembrane</keyword>
<dbReference type="EMBL" id="LBQB01000007">
    <property type="protein sequence ID" value="KKP69332.1"/>
    <property type="molecule type" value="Genomic_DNA"/>
</dbReference>
<feature type="domain" description="ABC transmembrane type-2" evidence="6">
    <location>
        <begin position="137"/>
        <end position="367"/>
    </location>
</feature>
<dbReference type="Pfam" id="PF12698">
    <property type="entry name" value="ABC2_membrane_3"/>
    <property type="match status" value="1"/>
</dbReference>
<dbReference type="GO" id="GO:0043190">
    <property type="term" value="C:ATP-binding cassette (ABC) transporter complex"/>
    <property type="evidence" value="ECO:0007669"/>
    <property type="project" value="InterPro"/>
</dbReference>
<evidence type="ECO:0000313" key="8">
    <source>
        <dbReference type="Proteomes" id="UP000034581"/>
    </source>
</evidence>
<dbReference type="InterPro" id="IPR052902">
    <property type="entry name" value="ABC-2_transporter"/>
</dbReference>
<dbReference type="PROSITE" id="PS51012">
    <property type="entry name" value="ABC_TM2"/>
    <property type="match status" value="1"/>
</dbReference>
<feature type="transmembrane region" description="Helical" evidence="5">
    <location>
        <begin position="21"/>
        <end position="41"/>
    </location>
</feature>
<comment type="similarity">
    <text evidence="5">Belongs to the ABC-2 integral membrane protein family.</text>
</comment>
<evidence type="ECO:0000256" key="4">
    <source>
        <dbReference type="ARBA" id="ARBA00023136"/>
    </source>
</evidence>
<evidence type="ECO:0000256" key="3">
    <source>
        <dbReference type="ARBA" id="ARBA00022989"/>
    </source>
</evidence>
<name>A0A0G0EPU0_UNCC3</name>
<dbReference type="PRINTS" id="PR00164">
    <property type="entry name" value="ABC2TRNSPORT"/>
</dbReference>
<reference evidence="7 8" key="1">
    <citation type="journal article" date="2015" name="Nature">
        <title>rRNA introns, odd ribosomes, and small enigmatic genomes across a large radiation of phyla.</title>
        <authorList>
            <person name="Brown C.T."/>
            <person name="Hug L.A."/>
            <person name="Thomas B.C."/>
            <person name="Sharon I."/>
            <person name="Castelle C.J."/>
            <person name="Singh A."/>
            <person name="Wilkins M.J."/>
            <person name="Williams K.H."/>
            <person name="Banfield J.F."/>
        </authorList>
    </citation>
    <scope>NUCLEOTIDE SEQUENCE [LARGE SCALE GENOMIC DNA]</scope>
</reference>
<dbReference type="PANTHER" id="PTHR43027:SF2">
    <property type="entry name" value="TRANSPORT PERMEASE PROTEIN"/>
    <property type="match status" value="1"/>
</dbReference>
<evidence type="ECO:0000259" key="6">
    <source>
        <dbReference type="PROSITE" id="PS51012"/>
    </source>
</evidence>
<keyword evidence="4 5" id="KW-0472">Membrane</keyword>
<keyword evidence="5" id="KW-0813">Transport</keyword>
<dbReference type="AlphaFoldDB" id="A0A0G0EPU0"/>
<dbReference type="PANTHER" id="PTHR43027">
    <property type="entry name" value="DOXORUBICIN RESISTANCE ABC TRANSPORTER PERMEASE PROTEIN DRRC-RELATED"/>
    <property type="match status" value="1"/>
</dbReference>
<comment type="subcellular location">
    <subcellularLocation>
        <location evidence="5">Cell membrane</location>
        <topology evidence="5">Multi-pass membrane protein</topology>
    </subcellularLocation>
    <subcellularLocation>
        <location evidence="1">Membrane</location>
        <topology evidence="1">Multi-pass membrane protein</topology>
    </subcellularLocation>
</comment>
<feature type="transmembrane region" description="Helical" evidence="5">
    <location>
        <begin position="346"/>
        <end position="364"/>
    </location>
</feature>
<dbReference type="InterPro" id="IPR013525">
    <property type="entry name" value="ABC2_TM"/>
</dbReference>
<dbReference type="InterPro" id="IPR047817">
    <property type="entry name" value="ABC2_TM_bact-type"/>
</dbReference>
<feature type="transmembrane region" description="Helical" evidence="5">
    <location>
        <begin position="219"/>
        <end position="248"/>
    </location>
</feature>
<dbReference type="STRING" id="1618350.UR67_C0007G0037"/>
<dbReference type="InterPro" id="IPR000412">
    <property type="entry name" value="ABC_2_transport"/>
</dbReference>
<keyword evidence="5" id="KW-1003">Cell membrane</keyword>
<comment type="caution">
    <text evidence="7">The sequence shown here is derived from an EMBL/GenBank/DDBJ whole genome shotgun (WGS) entry which is preliminary data.</text>
</comment>
<feature type="transmembrane region" description="Helical" evidence="5">
    <location>
        <begin position="287"/>
        <end position="305"/>
    </location>
</feature>
<protein>
    <recommendedName>
        <fullName evidence="5">Transport permease protein</fullName>
    </recommendedName>
</protein>
<evidence type="ECO:0000256" key="5">
    <source>
        <dbReference type="RuleBase" id="RU361157"/>
    </source>
</evidence>
<evidence type="ECO:0000256" key="2">
    <source>
        <dbReference type="ARBA" id="ARBA00022692"/>
    </source>
</evidence>
<evidence type="ECO:0000256" key="1">
    <source>
        <dbReference type="ARBA" id="ARBA00004141"/>
    </source>
</evidence>
<feature type="transmembrane region" description="Helical" evidence="5">
    <location>
        <begin position="254"/>
        <end position="275"/>
    </location>
</feature>
<sequence>MKSFWKLFIARIKMFLRQKDTLFWMIFFPIMFILIFGLFNFDKMGVSNVALIDNADSEFSKDFVDNLKKVEVLKIDDNYQNEEEAKNAVLDGDLDFVFIIPQNFNLQMTESGPSRVAVEPIQVFYDKSNVQLNGIVFGLLEQFMSGMNIQIFQTPQVFSYEKQEIESKNINYLDVLVPGIIGMSLMQGGLFGIAMSIVSFREKHTLRKLMSTPLRTRSFLLAFVLSNLLISLIQMTLIILISLFIFKVHIFGNIFYLYFIGLLGQLIFLSLGFAVAGVAKTVDAAQGMIQVVSMPMMFLSGVFFSKEALPDVIKNVVSYLPLTPFIEALRKIALQDANLFELQTELLFMGGWLIISITLALRLFRFERE</sequence>
<evidence type="ECO:0000313" key="7">
    <source>
        <dbReference type="EMBL" id="KKP69332.1"/>
    </source>
</evidence>
<dbReference type="Proteomes" id="UP000034581">
    <property type="component" value="Unassembled WGS sequence"/>
</dbReference>
<keyword evidence="3 5" id="KW-1133">Transmembrane helix</keyword>
<organism evidence="7 8">
    <name type="scientific">candidate division CPR3 bacterium GW2011_GWF2_35_18</name>
    <dbReference type="NCBI Taxonomy" id="1618350"/>
    <lineage>
        <taxon>Bacteria</taxon>
        <taxon>Bacteria division CPR3</taxon>
    </lineage>
</organism>
<feature type="transmembrane region" description="Helical" evidence="5">
    <location>
        <begin position="175"/>
        <end position="198"/>
    </location>
</feature>
<accession>A0A0G0EPU0</accession>
<dbReference type="GO" id="GO:0140359">
    <property type="term" value="F:ABC-type transporter activity"/>
    <property type="evidence" value="ECO:0007669"/>
    <property type="project" value="InterPro"/>
</dbReference>
<proteinExistence type="inferred from homology"/>